<dbReference type="EMBL" id="LAFY01000307">
    <property type="protein sequence ID" value="KJY00716.1"/>
    <property type="molecule type" value="Genomic_DNA"/>
</dbReference>
<dbReference type="InterPro" id="IPR029055">
    <property type="entry name" value="Ntn_hydrolases_N"/>
</dbReference>
<evidence type="ECO:0000313" key="4">
    <source>
        <dbReference type="Proteomes" id="UP000033647"/>
    </source>
</evidence>
<feature type="site" description="Cleavage; by autolysis" evidence="2">
    <location>
        <begin position="229"/>
        <end position="230"/>
    </location>
</feature>
<evidence type="ECO:0000256" key="1">
    <source>
        <dbReference type="PIRSR" id="PIRSR600246-1"/>
    </source>
</evidence>
<dbReference type="Gene3D" id="3.60.20.30">
    <property type="entry name" value="(Glycosyl)asparaginase"/>
    <property type="match status" value="1"/>
</dbReference>
<gene>
    <name evidence="3" type="ORF">TI39_contig315g00035</name>
</gene>
<dbReference type="PANTHER" id="PTHR10188">
    <property type="entry name" value="L-ASPARAGINASE"/>
    <property type="match status" value="1"/>
</dbReference>
<feature type="active site" description="Nucleophile" evidence="1">
    <location>
        <position position="230"/>
    </location>
</feature>
<organism evidence="3 4">
    <name type="scientific">Zymoseptoria brevis</name>
    <dbReference type="NCBI Taxonomy" id="1047168"/>
    <lineage>
        <taxon>Eukaryota</taxon>
        <taxon>Fungi</taxon>
        <taxon>Dikarya</taxon>
        <taxon>Ascomycota</taxon>
        <taxon>Pezizomycotina</taxon>
        <taxon>Dothideomycetes</taxon>
        <taxon>Dothideomycetidae</taxon>
        <taxon>Mycosphaerellales</taxon>
        <taxon>Mycosphaerellaceae</taxon>
        <taxon>Zymoseptoria</taxon>
    </lineage>
</organism>
<dbReference type="PANTHER" id="PTHR10188:SF43">
    <property type="entry name" value="ASPARAGINASE (EUROFUNG)"/>
    <property type="match status" value="1"/>
</dbReference>
<proteinExistence type="predicted"/>
<evidence type="ECO:0000256" key="2">
    <source>
        <dbReference type="PIRSR" id="PIRSR600246-3"/>
    </source>
</evidence>
<accession>A0A0F4GWX5</accession>
<dbReference type="STRING" id="1047168.A0A0F4GWX5"/>
<dbReference type="AlphaFoldDB" id="A0A0F4GWX5"/>
<dbReference type="OrthoDB" id="2262349at2759"/>
<dbReference type="InterPro" id="IPR000246">
    <property type="entry name" value="Peptidase_T2"/>
</dbReference>
<dbReference type="GO" id="GO:0005737">
    <property type="term" value="C:cytoplasm"/>
    <property type="evidence" value="ECO:0007669"/>
    <property type="project" value="TreeGrafter"/>
</dbReference>
<dbReference type="SUPFAM" id="SSF56235">
    <property type="entry name" value="N-terminal nucleophile aminohydrolases (Ntn hydrolases)"/>
    <property type="match status" value="1"/>
</dbReference>
<sequence>MELLKPSRIEPRLILHGGAGNITPENLPPKAQKDYREALFGILRKANAKLLSGASALDVATYAVSLLELNPLFNAGHGAVYTREGRHELEASVMVSTGYNKRGVGVMRVTKAKSPIKLAREMLIKGQLPDGGGAQGHCQLAGEMCDQLAEEWGLELVKPSYFWVRKRWDEHRRGLGLAHDDETYERMKREVDENSTGSDADVQAPVAFTEDGVSVGNIHWDGKEYLPQGTVGAVALDSMGAICSATSTGGITNKLPGRIGDTPTLGAGFFAEQWDVPKDPPAWICPAPLFQMSALLSDCLPGIAPRRSAASPTFSKPQTGYRAVGMSGTGNGDSFLRIAAVRTAAAMARFATHPFPSFSDRAHSSGVTLQQAVTAIAGPHGELQRSAGDRWHKTGEGEGGIIGLELDANGQGHVVFDHNCGGMFRAFLDNDGKEQFGVFYPKSGNP</sequence>
<dbReference type="Pfam" id="PF01112">
    <property type="entry name" value="Asparaginase_2"/>
    <property type="match status" value="1"/>
</dbReference>
<comment type="caution">
    <text evidence="3">The sequence shown here is derived from an EMBL/GenBank/DDBJ whole genome shotgun (WGS) entry which is preliminary data.</text>
</comment>
<name>A0A0F4GWX5_9PEZI</name>
<keyword evidence="4" id="KW-1185">Reference proteome</keyword>
<dbReference type="Proteomes" id="UP000033647">
    <property type="component" value="Unassembled WGS sequence"/>
</dbReference>
<evidence type="ECO:0000313" key="3">
    <source>
        <dbReference type="EMBL" id="KJY00716.1"/>
    </source>
</evidence>
<dbReference type="GO" id="GO:0016787">
    <property type="term" value="F:hydrolase activity"/>
    <property type="evidence" value="ECO:0007669"/>
    <property type="project" value="InterPro"/>
</dbReference>
<reference evidence="3 4" key="1">
    <citation type="submission" date="2015-03" db="EMBL/GenBank/DDBJ databases">
        <title>RNA-seq based gene annotation and comparative genomics of four Zymoseptoria species reveal species-specific pathogenicity related genes and transposable element activity.</title>
        <authorList>
            <person name="Grandaubert J."/>
            <person name="Bhattacharyya A."/>
            <person name="Stukenbrock E.H."/>
        </authorList>
    </citation>
    <scope>NUCLEOTIDE SEQUENCE [LARGE SCALE GENOMIC DNA]</scope>
    <source>
        <strain evidence="3 4">Zb18110</strain>
    </source>
</reference>
<dbReference type="CDD" id="cd04701">
    <property type="entry name" value="Asparaginase_2"/>
    <property type="match status" value="1"/>
</dbReference>
<protein>
    <submittedName>
        <fullName evidence="3">L-asparaginase like protein</fullName>
    </submittedName>
</protein>